<gene>
    <name evidence="3" type="ORF">QRX50_28170</name>
</gene>
<dbReference type="AlphaFoldDB" id="A0A9Y2I9C3"/>
<dbReference type="PANTHER" id="PTHR30204">
    <property type="entry name" value="REDOX-CYCLING DRUG-SENSING TRANSCRIPTIONAL ACTIVATOR SOXR"/>
    <property type="match status" value="1"/>
</dbReference>
<evidence type="ECO:0000313" key="3">
    <source>
        <dbReference type="EMBL" id="WIX75394.1"/>
    </source>
</evidence>
<accession>A0A9Y2I9C3</accession>
<keyword evidence="4" id="KW-1185">Reference proteome</keyword>
<dbReference type="Proteomes" id="UP001236014">
    <property type="component" value="Chromosome"/>
</dbReference>
<dbReference type="Pfam" id="PF13411">
    <property type="entry name" value="MerR_1"/>
    <property type="match status" value="1"/>
</dbReference>
<dbReference type="InterPro" id="IPR009061">
    <property type="entry name" value="DNA-bd_dom_put_sf"/>
</dbReference>
<protein>
    <submittedName>
        <fullName evidence="3">MerR family transcriptional regulator</fullName>
    </submittedName>
</protein>
<dbReference type="SUPFAM" id="SSF46955">
    <property type="entry name" value="Putative DNA-binding domain"/>
    <property type="match status" value="1"/>
</dbReference>
<reference evidence="3 4" key="1">
    <citation type="submission" date="2023-06" db="EMBL/GenBank/DDBJ databases">
        <authorList>
            <person name="Oyuntsetseg B."/>
            <person name="Kim S.B."/>
        </authorList>
    </citation>
    <scope>NUCLEOTIDE SEQUENCE [LARGE SCALE GENOMIC DNA]</scope>
    <source>
        <strain evidence="3 4">2-15</strain>
    </source>
</reference>
<evidence type="ECO:0000313" key="4">
    <source>
        <dbReference type="Proteomes" id="UP001236014"/>
    </source>
</evidence>
<sequence length="133" mass="15512">MDSYSPAEVTARTGFSIDTLRYYERIGLLRDVHRTAGGRRRFTEDDLRFLHLLRCLRDTEMPIAQMLRYVELLREGDDTQAERLAVLQDHETRVAEQIDRLRGHQEHIRMKIALYGAAVDQTPLDQTEDLAKV</sequence>
<evidence type="ECO:0000259" key="2">
    <source>
        <dbReference type="PROSITE" id="PS50937"/>
    </source>
</evidence>
<proteinExistence type="predicted"/>
<organism evidence="3 4">
    <name type="scientific">Amycolatopsis carbonis</name>
    <dbReference type="NCBI Taxonomy" id="715471"/>
    <lineage>
        <taxon>Bacteria</taxon>
        <taxon>Bacillati</taxon>
        <taxon>Actinomycetota</taxon>
        <taxon>Actinomycetes</taxon>
        <taxon>Pseudonocardiales</taxon>
        <taxon>Pseudonocardiaceae</taxon>
        <taxon>Amycolatopsis</taxon>
    </lineage>
</organism>
<dbReference type="KEGG" id="acab:QRX50_28170"/>
<dbReference type="CDD" id="cd01109">
    <property type="entry name" value="HTH_YyaN"/>
    <property type="match status" value="1"/>
</dbReference>
<feature type="domain" description="HTH merR-type" evidence="2">
    <location>
        <begin position="3"/>
        <end position="72"/>
    </location>
</feature>
<name>A0A9Y2I9C3_9PSEU</name>
<dbReference type="PANTHER" id="PTHR30204:SF98">
    <property type="entry name" value="HTH-TYPE TRANSCRIPTIONAL REGULATOR ADHR"/>
    <property type="match status" value="1"/>
</dbReference>
<dbReference type="EMBL" id="CP127294">
    <property type="protein sequence ID" value="WIX75394.1"/>
    <property type="molecule type" value="Genomic_DNA"/>
</dbReference>
<dbReference type="PROSITE" id="PS50937">
    <property type="entry name" value="HTH_MERR_2"/>
    <property type="match status" value="1"/>
</dbReference>
<dbReference type="InterPro" id="IPR047057">
    <property type="entry name" value="MerR_fam"/>
</dbReference>
<dbReference type="SMART" id="SM00422">
    <property type="entry name" value="HTH_MERR"/>
    <property type="match status" value="1"/>
</dbReference>
<dbReference type="GO" id="GO:0003700">
    <property type="term" value="F:DNA-binding transcription factor activity"/>
    <property type="evidence" value="ECO:0007669"/>
    <property type="project" value="InterPro"/>
</dbReference>
<dbReference type="Gene3D" id="1.10.1660.10">
    <property type="match status" value="1"/>
</dbReference>
<keyword evidence="1" id="KW-0238">DNA-binding</keyword>
<dbReference type="InterPro" id="IPR000551">
    <property type="entry name" value="MerR-type_HTH_dom"/>
</dbReference>
<evidence type="ECO:0000256" key="1">
    <source>
        <dbReference type="ARBA" id="ARBA00023125"/>
    </source>
</evidence>
<dbReference type="RefSeq" id="WP_285966166.1">
    <property type="nucleotide sequence ID" value="NZ_CP127294.1"/>
</dbReference>
<dbReference type="GO" id="GO:0003677">
    <property type="term" value="F:DNA binding"/>
    <property type="evidence" value="ECO:0007669"/>
    <property type="project" value="UniProtKB-KW"/>
</dbReference>